<evidence type="ECO:0000259" key="5">
    <source>
        <dbReference type="Pfam" id="PF00828"/>
    </source>
</evidence>
<sequence>MFLLKSLLPRQSQASILGSIISTRSVSLLSRLQPSNKSTHTSKRVGRGPSSGYGKTSGRGQKGQKARGSVKPWFEGGQTPIFKLFPKIGFKNVKALQLKELNLEKIVQFKKDGRLNLEEGEVLNMRKMRQLGLVTGTLRDGVKILADGKERLNFPLKIEATRASAEAIKAIENAGGEYTARFFTKLGLRAHLNPLYFLQTRGYVPLPGRPVKKKTISYYSSPEKRGYLIKENDPLLVAIENAKTAKPKQRTVKKTLMEGLLSGSKDINVAAKGFNKSGVFKLSDLKL</sequence>
<reference evidence="6 7" key="1">
    <citation type="journal article" date="2012" name="Eukaryot. Cell">
        <title>Draft genome sequence of Wickerhamomyces ciferrii NRRL Y-1031 F-60-10.</title>
        <authorList>
            <person name="Schneider J."/>
            <person name="Andrea H."/>
            <person name="Blom J."/>
            <person name="Jaenicke S."/>
            <person name="Ruckert C."/>
            <person name="Schorsch C."/>
            <person name="Szczepanowski R."/>
            <person name="Farwick M."/>
            <person name="Goesmann A."/>
            <person name="Puhler A."/>
            <person name="Schaffer S."/>
            <person name="Tauch A."/>
            <person name="Kohler T."/>
            <person name="Brinkrolf K."/>
        </authorList>
    </citation>
    <scope>NUCLEOTIDE SEQUENCE [LARGE SCALE GENOMIC DNA]</scope>
    <source>
        <strain evidence="7">ATCC 14091 / BCRC 22168 / CBS 111 / JCM 3599 / NBRC 0793 / NRRL Y-1031 F-60-10</strain>
    </source>
</reference>
<evidence type="ECO:0000256" key="3">
    <source>
        <dbReference type="ARBA" id="ARBA00023274"/>
    </source>
</evidence>
<dbReference type="GO" id="GO:0006412">
    <property type="term" value="P:translation"/>
    <property type="evidence" value="ECO:0007669"/>
    <property type="project" value="InterPro"/>
</dbReference>
<dbReference type="EMBL" id="CAIF01000278">
    <property type="protein sequence ID" value="CCH46873.1"/>
    <property type="molecule type" value="Genomic_DNA"/>
</dbReference>
<evidence type="ECO:0000256" key="2">
    <source>
        <dbReference type="ARBA" id="ARBA00022980"/>
    </source>
</evidence>
<evidence type="ECO:0000256" key="4">
    <source>
        <dbReference type="SAM" id="MobiDB-lite"/>
    </source>
</evidence>
<feature type="compositionally biased region" description="Gly residues" evidence="4">
    <location>
        <begin position="49"/>
        <end position="61"/>
    </location>
</feature>
<keyword evidence="7" id="KW-1185">Reference proteome</keyword>
<name>K0L0C1_WICCF</name>
<dbReference type="PANTHER" id="PTHR12934:SF11">
    <property type="entry name" value="LARGE RIBOSOMAL SUBUNIT PROTEIN UL15M"/>
    <property type="match status" value="1"/>
</dbReference>
<evidence type="ECO:0000256" key="1">
    <source>
        <dbReference type="ARBA" id="ARBA00007320"/>
    </source>
</evidence>
<dbReference type="PANTHER" id="PTHR12934">
    <property type="entry name" value="50S RIBOSOMAL PROTEIN L15"/>
    <property type="match status" value="1"/>
</dbReference>
<protein>
    <submittedName>
        <fullName evidence="6">54S ribosomal protein L10, mitochondrial</fullName>
    </submittedName>
</protein>
<comment type="similarity">
    <text evidence="1">Belongs to the universal ribosomal protein uL15 family.</text>
</comment>
<dbReference type="Gene3D" id="3.100.10.10">
    <property type="match status" value="1"/>
</dbReference>
<organism evidence="6 7">
    <name type="scientific">Wickerhamomyces ciferrii (strain ATCC 14091 / BCRC 22168 / CBS 111 / JCM 3599 / NBRC 0793 / NRRL Y-1031 F-60-10)</name>
    <name type="common">Yeast</name>
    <name type="synonym">Pichia ciferrii</name>
    <dbReference type="NCBI Taxonomy" id="1206466"/>
    <lineage>
        <taxon>Eukaryota</taxon>
        <taxon>Fungi</taxon>
        <taxon>Dikarya</taxon>
        <taxon>Ascomycota</taxon>
        <taxon>Saccharomycotina</taxon>
        <taxon>Saccharomycetes</taxon>
        <taxon>Phaffomycetales</taxon>
        <taxon>Wickerhamomycetaceae</taxon>
        <taxon>Wickerhamomyces</taxon>
    </lineage>
</organism>
<dbReference type="AlphaFoldDB" id="K0L0C1"/>
<dbReference type="NCBIfam" id="TIGR01071">
    <property type="entry name" value="rplO_bact"/>
    <property type="match status" value="1"/>
</dbReference>
<dbReference type="FunFam" id="3.100.10.10:FF:000017">
    <property type="entry name" value="Mrpl10p"/>
    <property type="match status" value="1"/>
</dbReference>
<comment type="caution">
    <text evidence="6">The sequence shown here is derived from an EMBL/GenBank/DDBJ whole genome shotgun (WGS) entry which is preliminary data.</text>
</comment>
<dbReference type="eggNOG" id="KOG0846">
    <property type="taxonomic scope" value="Eukaryota"/>
</dbReference>
<dbReference type="InterPro" id="IPR036227">
    <property type="entry name" value="Ribosomal_uL15/eL18_sf"/>
</dbReference>
<feature type="domain" description="Large ribosomal subunit protein uL15/eL18" evidence="5">
    <location>
        <begin position="100"/>
        <end position="178"/>
    </location>
</feature>
<dbReference type="FunCoup" id="K0L0C1">
    <property type="interactions" value="628"/>
</dbReference>
<proteinExistence type="inferred from homology"/>
<evidence type="ECO:0000313" key="7">
    <source>
        <dbReference type="Proteomes" id="UP000009328"/>
    </source>
</evidence>
<dbReference type="InParanoid" id="K0L0C1"/>
<dbReference type="GO" id="GO:0003735">
    <property type="term" value="F:structural constituent of ribosome"/>
    <property type="evidence" value="ECO:0007669"/>
    <property type="project" value="InterPro"/>
</dbReference>
<dbReference type="InterPro" id="IPR005749">
    <property type="entry name" value="Ribosomal_uL15_bac-type"/>
</dbReference>
<dbReference type="Proteomes" id="UP000009328">
    <property type="component" value="Unassembled WGS sequence"/>
</dbReference>
<dbReference type="HAMAP" id="MF_01341">
    <property type="entry name" value="Ribosomal_uL15"/>
    <property type="match status" value="1"/>
</dbReference>
<gene>
    <name evidence="6" type="ORF">BN7_6475</name>
</gene>
<feature type="region of interest" description="Disordered" evidence="4">
    <location>
        <begin position="32"/>
        <end position="71"/>
    </location>
</feature>
<accession>K0L0C1</accession>
<dbReference type="InterPro" id="IPR021131">
    <property type="entry name" value="Ribosomal_uL15/eL18"/>
</dbReference>
<dbReference type="SUPFAM" id="SSF52080">
    <property type="entry name" value="Ribosomal proteins L15p and L18e"/>
    <property type="match status" value="1"/>
</dbReference>
<dbReference type="STRING" id="1206466.K0L0C1"/>
<dbReference type="InterPro" id="IPR030878">
    <property type="entry name" value="Ribosomal_uL15"/>
</dbReference>
<keyword evidence="2 6" id="KW-0689">Ribosomal protein</keyword>
<dbReference type="GO" id="GO:0005762">
    <property type="term" value="C:mitochondrial large ribosomal subunit"/>
    <property type="evidence" value="ECO:0007669"/>
    <property type="project" value="TreeGrafter"/>
</dbReference>
<dbReference type="Pfam" id="PF00828">
    <property type="entry name" value="Ribosomal_L27A"/>
    <property type="match status" value="1"/>
</dbReference>
<dbReference type="HOGENOM" id="CLU_055188_5_1_1"/>
<keyword evidence="3" id="KW-0687">Ribonucleoprotein</keyword>
<evidence type="ECO:0000313" key="6">
    <source>
        <dbReference type="EMBL" id="CCH46873.1"/>
    </source>
</evidence>